<evidence type="ECO:0000256" key="8">
    <source>
        <dbReference type="ARBA" id="ARBA00023267"/>
    </source>
</evidence>
<dbReference type="AlphaFoldDB" id="A0A433XFH3"/>
<dbReference type="PANTHER" id="PTHR45266">
    <property type="entry name" value="OXALOACETATE DECARBOXYLASE ALPHA CHAIN"/>
    <property type="match status" value="1"/>
</dbReference>
<comment type="caution">
    <text evidence="11">The sequence shown here is derived from an EMBL/GenBank/DDBJ whole genome shotgun (WGS) entry which is preliminary data.</text>
</comment>
<keyword evidence="4 9" id="KW-0444">Lipid biosynthesis</keyword>
<evidence type="ECO:0000259" key="10">
    <source>
        <dbReference type="PROSITE" id="PS50968"/>
    </source>
</evidence>
<evidence type="ECO:0000313" key="11">
    <source>
        <dbReference type="EMBL" id="RUT32806.1"/>
    </source>
</evidence>
<dbReference type="GO" id="GO:0009317">
    <property type="term" value="C:acetyl-CoA carboxylase complex"/>
    <property type="evidence" value="ECO:0007669"/>
    <property type="project" value="InterPro"/>
</dbReference>
<dbReference type="PANTHER" id="PTHR45266:SF3">
    <property type="entry name" value="OXALOACETATE DECARBOXYLASE ALPHA CHAIN"/>
    <property type="match status" value="1"/>
</dbReference>
<dbReference type="InterPro" id="IPR001882">
    <property type="entry name" value="Biotin_BS"/>
</dbReference>
<organism evidence="11 12">
    <name type="scientific">Arsenicitalea aurantiaca</name>
    <dbReference type="NCBI Taxonomy" id="1783274"/>
    <lineage>
        <taxon>Bacteria</taxon>
        <taxon>Pseudomonadati</taxon>
        <taxon>Pseudomonadota</taxon>
        <taxon>Alphaproteobacteria</taxon>
        <taxon>Hyphomicrobiales</taxon>
        <taxon>Devosiaceae</taxon>
        <taxon>Arsenicitalea</taxon>
    </lineage>
</organism>
<dbReference type="PRINTS" id="PR01071">
    <property type="entry name" value="ACOABIOTINCC"/>
</dbReference>
<dbReference type="Proteomes" id="UP000281547">
    <property type="component" value="Unassembled WGS sequence"/>
</dbReference>
<dbReference type="EMBL" id="RZNJ01000002">
    <property type="protein sequence ID" value="RUT32806.1"/>
    <property type="molecule type" value="Genomic_DNA"/>
</dbReference>
<protein>
    <recommendedName>
        <fullName evidence="3 9">Biotin carboxyl carrier protein of acetyl-CoA carboxylase</fullName>
    </recommendedName>
</protein>
<keyword evidence="5 9" id="KW-0276">Fatty acid metabolism</keyword>
<evidence type="ECO:0000256" key="1">
    <source>
        <dbReference type="ARBA" id="ARBA00003761"/>
    </source>
</evidence>
<name>A0A433XFH3_9HYPH</name>
<dbReference type="SUPFAM" id="SSF51230">
    <property type="entry name" value="Single hybrid motif"/>
    <property type="match status" value="1"/>
</dbReference>
<evidence type="ECO:0000256" key="4">
    <source>
        <dbReference type="ARBA" id="ARBA00022516"/>
    </source>
</evidence>
<dbReference type="InterPro" id="IPR001249">
    <property type="entry name" value="AcCoA_biotinCC"/>
</dbReference>
<keyword evidence="7 9" id="KW-0275">Fatty acid biosynthesis</keyword>
<keyword evidence="12" id="KW-1185">Reference proteome</keyword>
<dbReference type="PROSITE" id="PS00188">
    <property type="entry name" value="BIOTIN"/>
    <property type="match status" value="1"/>
</dbReference>
<dbReference type="Pfam" id="PF00364">
    <property type="entry name" value="Biotin_lipoyl"/>
    <property type="match status" value="1"/>
</dbReference>
<evidence type="ECO:0000256" key="2">
    <source>
        <dbReference type="ARBA" id="ARBA00005194"/>
    </source>
</evidence>
<dbReference type="InterPro" id="IPR050709">
    <property type="entry name" value="Biotin_Carboxyl_Carrier/Decarb"/>
</dbReference>
<proteinExistence type="predicted"/>
<feature type="domain" description="Lipoyl-binding" evidence="10">
    <location>
        <begin position="89"/>
        <end position="165"/>
    </location>
</feature>
<accession>A0A433XFH3</accession>
<evidence type="ECO:0000256" key="6">
    <source>
        <dbReference type="ARBA" id="ARBA00023098"/>
    </source>
</evidence>
<comment type="function">
    <text evidence="1 9">This protein is a component of the acetyl coenzyme A carboxylase complex; first, biotin carboxylase catalyzes the carboxylation of the carrier protein and then the transcarboxylase transfers the carboxyl group to form malonyl-CoA.</text>
</comment>
<dbReference type="CDD" id="cd06850">
    <property type="entry name" value="biotinyl_domain"/>
    <property type="match status" value="1"/>
</dbReference>
<dbReference type="Gene3D" id="2.40.50.100">
    <property type="match status" value="1"/>
</dbReference>
<dbReference type="NCBIfam" id="TIGR00531">
    <property type="entry name" value="BCCP"/>
    <property type="match status" value="1"/>
</dbReference>
<evidence type="ECO:0000256" key="7">
    <source>
        <dbReference type="ARBA" id="ARBA00023160"/>
    </source>
</evidence>
<gene>
    <name evidence="11" type="primary">accB</name>
    <name evidence="11" type="ORF">EMQ25_06595</name>
</gene>
<keyword evidence="8 9" id="KW-0092">Biotin</keyword>
<sequence length="165" mass="17418">MTKASQVDQDLIRAIAELLNQQNLAEIEIEHEEFRVRVTRSYASPAMPQMAAPQYYAQMPAPQPTAPAGGVAAASAAAPSAAEDLAANPGTLTSPMVGTAYLAPEPGAKPFADVGTKVSEGQTVLIIEAMKTMNQIPAHRSGTITRILVQDAHPVEYGEPLVVIE</sequence>
<dbReference type="GO" id="GO:0003989">
    <property type="term" value="F:acetyl-CoA carboxylase activity"/>
    <property type="evidence" value="ECO:0007669"/>
    <property type="project" value="InterPro"/>
</dbReference>
<dbReference type="UniPathway" id="UPA00094"/>
<keyword evidence="6 9" id="KW-0443">Lipid metabolism</keyword>
<evidence type="ECO:0000256" key="5">
    <source>
        <dbReference type="ARBA" id="ARBA00022832"/>
    </source>
</evidence>
<dbReference type="OrthoDB" id="9811735at2"/>
<dbReference type="FunFam" id="2.40.50.100:FF:000003">
    <property type="entry name" value="Acetyl-CoA carboxylase biotin carboxyl carrier protein"/>
    <property type="match status" value="1"/>
</dbReference>
<evidence type="ECO:0000313" key="12">
    <source>
        <dbReference type="Proteomes" id="UP000281547"/>
    </source>
</evidence>
<comment type="pathway">
    <text evidence="2 9">Lipid metabolism; fatty acid biosynthesis.</text>
</comment>
<dbReference type="GO" id="GO:0006633">
    <property type="term" value="P:fatty acid biosynthetic process"/>
    <property type="evidence" value="ECO:0007669"/>
    <property type="project" value="UniProtKB-UniPathway"/>
</dbReference>
<evidence type="ECO:0000256" key="9">
    <source>
        <dbReference type="RuleBase" id="RU364072"/>
    </source>
</evidence>
<reference evidence="11 12" key="1">
    <citation type="journal article" date="2016" name="Int. J. Syst. Evol. Microbiol.">
        <title>Arsenicitalea aurantiaca gen. nov., sp. nov., a new member of the family Hyphomicrobiaceae, isolated from high-arsenic sediment.</title>
        <authorList>
            <person name="Mu Y."/>
            <person name="Zhou L."/>
            <person name="Zeng X.C."/>
            <person name="Liu L."/>
            <person name="Pan Y."/>
            <person name="Chen X."/>
            <person name="Wang J."/>
            <person name="Li S."/>
            <person name="Li W.J."/>
            <person name="Wang Y."/>
        </authorList>
    </citation>
    <scope>NUCLEOTIDE SEQUENCE [LARGE SCALE GENOMIC DNA]</scope>
    <source>
        <strain evidence="11 12">42-50</strain>
    </source>
</reference>
<evidence type="ECO:0000256" key="3">
    <source>
        <dbReference type="ARBA" id="ARBA00017562"/>
    </source>
</evidence>
<dbReference type="RefSeq" id="WP_127187763.1">
    <property type="nucleotide sequence ID" value="NZ_RZNJ01000002.1"/>
</dbReference>
<dbReference type="InterPro" id="IPR000089">
    <property type="entry name" value="Biotin_lipoyl"/>
</dbReference>
<dbReference type="PROSITE" id="PS50968">
    <property type="entry name" value="BIOTINYL_LIPOYL"/>
    <property type="match status" value="1"/>
</dbReference>
<dbReference type="InterPro" id="IPR011053">
    <property type="entry name" value="Single_hybrid_motif"/>
</dbReference>